<keyword evidence="1" id="KW-0132">Cell division</keyword>
<protein>
    <submittedName>
        <fullName evidence="1">Cell division protein FtsL</fullName>
    </submittedName>
</protein>
<organism evidence="1 2">
    <name type="scientific">Cupriavidus basilensis OR16</name>
    <dbReference type="NCBI Taxonomy" id="1127483"/>
    <lineage>
        <taxon>Bacteria</taxon>
        <taxon>Pseudomonadati</taxon>
        <taxon>Pseudomonadota</taxon>
        <taxon>Betaproteobacteria</taxon>
        <taxon>Burkholderiales</taxon>
        <taxon>Burkholderiaceae</taxon>
        <taxon>Cupriavidus</taxon>
    </lineage>
</organism>
<name>H1SGH2_9BURK</name>
<dbReference type="PATRIC" id="fig|1127483.3.peg.7469"/>
<evidence type="ECO:0000313" key="1">
    <source>
        <dbReference type="EMBL" id="EHP38402.1"/>
    </source>
</evidence>
<dbReference type="Proteomes" id="UP000005808">
    <property type="component" value="Unassembled WGS sequence"/>
</dbReference>
<reference evidence="1 2" key="1">
    <citation type="journal article" date="2012" name="J. Bacteriol.">
        <title>De Novo Genome Project of Cupriavidus basilensis OR16.</title>
        <authorList>
            <person name="Cserhati M."/>
            <person name="Kriszt B."/>
            <person name="Szoboszlay S."/>
            <person name="Toth A."/>
            <person name="Szabo I."/>
            <person name="Tancsics A."/>
            <person name="Nagy I."/>
            <person name="Horvath B."/>
            <person name="Nagy I."/>
            <person name="Kukolya J."/>
        </authorList>
    </citation>
    <scope>NUCLEOTIDE SEQUENCE [LARGE SCALE GENOMIC DNA]</scope>
    <source>
        <strain evidence="1 2">OR16</strain>
    </source>
</reference>
<dbReference type="EMBL" id="AHJE01000128">
    <property type="protein sequence ID" value="EHP38402.1"/>
    <property type="molecule type" value="Genomic_DNA"/>
</dbReference>
<proteinExistence type="predicted"/>
<keyword evidence="1" id="KW-0131">Cell cycle</keyword>
<dbReference type="AlphaFoldDB" id="H1SGH2"/>
<comment type="caution">
    <text evidence="1">The sequence shown here is derived from an EMBL/GenBank/DDBJ whole genome shotgun (WGS) entry which is preliminary data.</text>
</comment>
<accession>H1SGH2</accession>
<evidence type="ECO:0000313" key="2">
    <source>
        <dbReference type="Proteomes" id="UP000005808"/>
    </source>
</evidence>
<gene>
    <name evidence="1" type="ORF">OR16_37485</name>
</gene>
<dbReference type="GO" id="GO:0051301">
    <property type="term" value="P:cell division"/>
    <property type="evidence" value="ECO:0007669"/>
    <property type="project" value="UniProtKB-KW"/>
</dbReference>
<sequence length="58" mass="6034">MQYQQSSLGKSARIAEAARTQLKMTPVLPGRTQYLAGVVLDTPPASAPVPAAPEGSKP</sequence>